<dbReference type="EMBL" id="JAUSUZ010000001">
    <property type="protein sequence ID" value="MDQ0370080.1"/>
    <property type="molecule type" value="Genomic_DNA"/>
</dbReference>
<dbReference type="PANTHER" id="PTHR36451">
    <property type="entry name" value="PAPS-DEPENDENT SULFOTRANSFERASE STF3"/>
    <property type="match status" value="1"/>
</dbReference>
<comment type="caution">
    <text evidence="1">The sequence shown here is derived from an EMBL/GenBank/DDBJ whole genome shotgun (WGS) entry which is preliminary data.</text>
</comment>
<proteinExistence type="predicted"/>
<dbReference type="Proteomes" id="UP001240236">
    <property type="component" value="Unassembled WGS sequence"/>
</dbReference>
<dbReference type="RefSeq" id="WP_307245784.1">
    <property type="nucleotide sequence ID" value="NZ_JAUSUZ010000001.1"/>
</dbReference>
<keyword evidence="2" id="KW-1185">Reference proteome</keyword>
<dbReference type="Pfam" id="PF13469">
    <property type="entry name" value="Sulfotransfer_3"/>
    <property type="match status" value="1"/>
</dbReference>
<sequence length="393" mass="43426">MTETSGPRLAPWVGPANAVLGLADPLLRASSRFPRLQRAAGLHTADEEDAGFLDGMRTLHEHIQAADLTPMGRIAMRMEVRRRLANRRRVRDVLRARPGLADSPVARPVFVTGLPRTGTSLLHGLLGHRTGARAPMFWQLLHPAARGAEAAGRRVSTRMLAGLYYAMMPAMRTIHPLAAAEPEECVFLLPHNGVHLTRVPMPGYRSWYDAHDFTPDYAYLKRQLQVLQRGDTPQWVLKSPCHLGHLDALLTAFPDAVIVTTRRDPAVALASWASFCEATLRMHNHRVDLADIGRTWLDYWTRAAERADAVRKDATADFVDVEYDDLVADPAGTTAAIWTRAGTPLPPADRAALTAFAARDRRRAPGTHRYTLERYGLDEHTVRAAFAGTTVAG</sequence>
<name>A0AAE4B0A3_9ACTN</name>
<evidence type="ECO:0000313" key="2">
    <source>
        <dbReference type="Proteomes" id="UP001240236"/>
    </source>
</evidence>
<dbReference type="InterPro" id="IPR027417">
    <property type="entry name" value="P-loop_NTPase"/>
</dbReference>
<dbReference type="AlphaFoldDB" id="A0AAE4B0A3"/>
<gene>
    <name evidence="1" type="ORF">J2S42_006749</name>
</gene>
<protein>
    <recommendedName>
        <fullName evidence="3">Sulfotransferase</fullName>
    </recommendedName>
</protein>
<evidence type="ECO:0000313" key="1">
    <source>
        <dbReference type="EMBL" id="MDQ0370080.1"/>
    </source>
</evidence>
<organism evidence="1 2">
    <name type="scientific">Catenuloplanes indicus</name>
    <dbReference type="NCBI Taxonomy" id="137267"/>
    <lineage>
        <taxon>Bacteria</taxon>
        <taxon>Bacillati</taxon>
        <taxon>Actinomycetota</taxon>
        <taxon>Actinomycetes</taxon>
        <taxon>Micromonosporales</taxon>
        <taxon>Micromonosporaceae</taxon>
        <taxon>Catenuloplanes</taxon>
    </lineage>
</organism>
<dbReference type="InterPro" id="IPR052736">
    <property type="entry name" value="Stf3_sulfotransferase"/>
</dbReference>
<dbReference type="SUPFAM" id="SSF52540">
    <property type="entry name" value="P-loop containing nucleoside triphosphate hydrolases"/>
    <property type="match status" value="1"/>
</dbReference>
<dbReference type="Gene3D" id="3.40.50.300">
    <property type="entry name" value="P-loop containing nucleotide triphosphate hydrolases"/>
    <property type="match status" value="1"/>
</dbReference>
<evidence type="ECO:0008006" key="3">
    <source>
        <dbReference type="Google" id="ProtNLM"/>
    </source>
</evidence>
<accession>A0AAE4B0A3</accession>
<reference evidence="1 2" key="1">
    <citation type="submission" date="2023-07" db="EMBL/GenBank/DDBJ databases">
        <title>Sequencing the genomes of 1000 actinobacteria strains.</title>
        <authorList>
            <person name="Klenk H.-P."/>
        </authorList>
    </citation>
    <scope>NUCLEOTIDE SEQUENCE [LARGE SCALE GENOMIC DNA]</scope>
    <source>
        <strain evidence="1 2">DSM 44709</strain>
    </source>
</reference>
<dbReference type="PANTHER" id="PTHR36451:SF1">
    <property type="entry name" value="OMEGA-HYDROXY-BETA-DIHYDROMENAQUINONE-9 SULFOTRANSFERASE STF3"/>
    <property type="match status" value="1"/>
</dbReference>